<evidence type="ECO:0000313" key="2">
    <source>
        <dbReference type="Proteomes" id="UP000270678"/>
    </source>
</evidence>
<sequence length="169" mass="18660">MIYIYNCYGGTHTSALAAAYHLNRLPRDRKPSKEEILNTYMFDKLLPQEHGKLIHHGKDDQGNDIFSVGRGNSKAVIPAISSSFQLLEDKEELSEKVVLSNTSPTVPLMMTIGGFCSRQLKLTTLGRALLVLGAQQTYKNIIQVVEVTTRAGATSSSKVEVLNNKEIKP</sequence>
<organism evidence="1 2">
    <name type="scientific">Paenibacillus lutimineralis</name>
    <dbReference type="NCBI Taxonomy" id="2707005"/>
    <lineage>
        <taxon>Bacteria</taxon>
        <taxon>Bacillati</taxon>
        <taxon>Bacillota</taxon>
        <taxon>Bacilli</taxon>
        <taxon>Bacillales</taxon>
        <taxon>Paenibacillaceae</taxon>
        <taxon>Paenibacillus</taxon>
    </lineage>
</organism>
<dbReference type="InterPro" id="IPR021525">
    <property type="entry name" value="DUF3189"/>
</dbReference>
<protein>
    <submittedName>
        <fullName evidence="1">DUF3189 family protein</fullName>
    </submittedName>
</protein>
<keyword evidence="2" id="KW-1185">Reference proteome</keyword>
<reference evidence="2" key="1">
    <citation type="submission" date="2018-12" db="EMBL/GenBank/DDBJ databases">
        <title>Complete genome sequence of Paenibacillus sp. MBLB1234.</title>
        <authorList>
            <person name="Nam Y.-D."/>
            <person name="Kang J."/>
            <person name="Chung W.-H."/>
            <person name="Park Y.S."/>
        </authorList>
    </citation>
    <scope>NUCLEOTIDE SEQUENCE [LARGE SCALE GENOMIC DNA]</scope>
    <source>
        <strain evidence="2">MBLB1234</strain>
    </source>
</reference>
<dbReference type="Pfam" id="PF11385">
    <property type="entry name" value="DUF3189"/>
    <property type="match status" value="1"/>
</dbReference>
<evidence type="ECO:0000313" key="1">
    <source>
        <dbReference type="EMBL" id="AZS14833.1"/>
    </source>
</evidence>
<accession>A0A3S9UWY2</accession>
<dbReference type="KEGG" id="plut:EI981_10415"/>
<dbReference type="RefSeq" id="WP_126997854.1">
    <property type="nucleotide sequence ID" value="NZ_CP034346.1"/>
</dbReference>
<dbReference type="OrthoDB" id="1680616at2"/>
<gene>
    <name evidence="1" type="ORF">EI981_10415</name>
</gene>
<proteinExistence type="predicted"/>
<dbReference type="EMBL" id="CP034346">
    <property type="protein sequence ID" value="AZS14833.1"/>
    <property type="molecule type" value="Genomic_DNA"/>
</dbReference>
<name>A0A3S9UWY2_9BACL</name>
<dbReference type="AlphaFoldDB" id="A0A3S9UWY2"/>
<dbReference type="Proteomes" id="UP000270678">
    <property type="component" value="Chromosome"/>
</dbReference>